<proteinExistence type="inferred from homology"/>
<evidence type="ECO:0000256" key="2">
    <source>
        <dbReference type="ARBA" id="ARBA00022692"/>
    </source>
</evidence>
<evidence type="ECO:0000256" key="4">
    <source>
        <dbReference type="ARBA" id="ARBA00023136"/>
    </source>
</evidence>
<dbReference type="EMBL" id="KI912109">
    <property type="protein sequence ID" value="ETS87596.1"/>
    <property type="molecule type" value="Genomic_DNA"/>
</dbReference>
<comment type="similarity">
    <text evidence="5">Belongs to the SAT4 family.</text>
</comment>
<dbReference type="InterPro" id="IPR049326">
    <property type="entry name" value="Rhodopsin_dom_fungi"/>
</dbReference>
<name>W3XQR9_PESFW</name>
<dbReference type="GeneID" id="19266437"/>
<feature type="domain" description="Rhodopsin" evidence="8">
    <location>
        <begin position="30"/>
        <end position="274"/>
    </location>
</feature>
<feature type="region of interest" description="Disordered" evidence="6">
    <location>
        <begin position="283"/>
        <end position="307"/>
    </location>
</feature>
<feature type="transmembrane region" description="Helical" evidence="7">
    <location>
        <begin position="135"/>
        <end position="162"/>
    </location>
</feature>
<dbReference type="OMA" id="IIVERSY"/>
<dbReference type="PANTHER" id="PTHR33048:SF47">
    <property type="entry name" value="INTEGRAL MEMBRANE PROTEIN-RELATED"/>
    <property type="match status" value="1"/>
</dbReference>
<dbReference type="HOGENOM" id="CLU_019101_0_0_1"/>
<evidence type="ECO:0000256" key="5">
    <source>
        <dbReference type="ARBA" id="ARBA00038359"/>
    </source>
</evidence>
<keyword evidence="2 7" id="KW-0812">Transmembrane</keyword>
<dbReference type="KEGG" id="pfy:PFICI_01424"/>
<evidence type="ECO:0000256" key="3">
    <source>
        <dbReference type="ARBA" id="ARBA00022989"/>
    </source>
</evidence>
<comment type="subcellular location">
    <subcellularLocation>
        <location evidence="1">Membrane</location>
        <topology evidence="1">Multi-pass membrane protein</topology>
    </subcellularLocation>
</comment>
<evidence type="ECO:0000256" key="7">
    <source>
        <dbReference type="SAM" id="Phobius"/>
    </source>
</evidence>
<feature type="transmembrane region" description="Helical" evidence="7">
    <location>
        <begin position="20"/>
        <end position="37"/>
    </location>
</feature>
<feature type="transmembrane region" description="Helical" evidence="7">
    <location>
        <begin position="49"/>
        <end position="72"/>
    </location>
</feature>
<dbReference type="Proteomes" id="UP000030651">
    <property type="component" value="Unassembled WGS sequence"/>
</dbReference>
<keyword evidence="3 7" id="KW-1133">Transmembrane helix</keyword>
<protein>
    <recommendedName>
        <fullName evidence="8">Rhodopsin domain-containing protein</fullName>
    </recommendedName>
</protein>
<gene>
    <name evidence="9" type="ORF">PFICI_01424</name>
</gene>
<accession>W3XQR9</accession>
<dbReference type="InParanoid" id="W3XQR9"/>
<reference evidence="10" key="1">
    <citation type="journal article" date="2015" name="BMC Genomics">
        <title>Genomic and transcriptomic analysis of the endophytic fungus Pestalotiopsis fici reveals its lifestyle and high potential for synthesis of natural products.</title>
        <authorList>
            <person name="Wang X."/>
            <person name="Zhang X."/>
            <person name="Liu L."/>
            <person name="Xiang M."/>
            <person name="Wang W."/>
            <person name="Sun X."/>
            <person name="Che Y."/>
            <person name="Guo L."/>
            <person name="Liu G."/>
            <person name="Guo L."/>
            <person name="Wang C."/>
            <person name="Yin W.B."/>
            <person name="Stadler M."/>
            <person name="Zhang X."/>
            <person name="Liu X."/>
        </authorList>
    </citation>
    <scope>NUCLEOTIDE SEQUENCE [LARGE SCALE GENOMIC DNA]</scope>
    <source>
        <strain evidence="10">W106-1 / CGMCC3.15140</strain>
    </source>
</reference>
<dbReference type="Pfam" id="PF20684">
    <property type="entry name" value="Fung_rhodopsin"/>
    <property type="match status" value="1"/>
</dbReference>
<dbReference type="InterPro" id="IPR052337">
    <property type="entry name" value="SAT4-like"/>
</dbReference>
<dbReference type="RefSeq" id="XP_007828196.1">
    <property type="nucleotide sequence ID" value="XM_007830005.1"/>
</dbReference>
<dbReference type="AlphaFoldDB" id="W3XQR9"/>
<feature type="compositionally biased region" description="Polar residues" evidence="6">
    <location>
        <begin position="283"/>
        <end position="302"/>
    </location>
</feature>
<evidence type="ECO:0000259" key="8">
    <source>
        <dbReference type="Pfam" id="PF20684"/>
    </source>
</evidence>
<evidence type="ECO:0000313" key="10">
    <source>
        <dbReference type="Proteomes" id="UP000030651"/>
    </source>
</evidence>
<feature type="transmembrane region" description="Helical" evidence="7">
    <location>
        <begin position="105"/>
        <end position="123"/>
    </location>
</feature>
<dbReference type="GO" id="GO:0016020">
    <property type="term" value="C:membrane"/>
    <property type="evidence" value="ECO:0007669"/>
    <property type="project" value="UniProtKB-SubCell"/>
</dbReference>
<organism evidence="9 10">
    <name type="scientific">Pestalotiopsis fici (strain W106-1 / CGMCC3.15140)</name>
    <dbReference type="NCBI Taxonomy" id="1229662"/>
    <lineage>
        <taxon>Eukaryota</taxon>
        <taxon>Fungi</taxon>
        <taxon>Dikarya</taxon>
        <taxon>Ascomycota</taxon>
        <taxon>Pezizomycotina</taxon>
        <taxon>Sordariomycetes</taxon>
        <taxon>Xylariomycetidae</taxon>
        <taxon>Amphisphaeriales</taxon>
        <taxon>Sporocadaceae</taxon>
        <taxon>Pestalotiopsis</taxon>
    </lineage>
</organism>
<evidence type="ECO:0000256" key="1">
    <source>
        <dbReference type="ARBA" id="ARBA00004141"/>
    </source>
</evidence>
<feature type="transmembrane region" description="Helical" evidence="7">
    <location>
        <begin position="215"/>
        <end position="236"/>
    </location>
</feature>
<dbReference type="OrthoDB" id="4329349at2759"/>
<keyword evidence="4 7" id="KW-0472">Membrane</keyword>
<keyword evidence="10" id="KW-1185">Reference proteome</keyword>
<evidence type="ECO:0000256" key="6">
    <source>
        <dbReference type="SAM" id="MobiDB-lite"/>
    </source>
</evidence>
<sequence length="389" mass="42838">MSSDLGLERNSSFLTEVWTLYAIGMTILVLRLVVRLVSVGWRGLRGDDVFAAIVMIMYTCDAATVHLVYLLGSNVEAATYQLTHTLTEAEIAQFELGSRLQLTAWYSYTALLWCLKGTMLCFFQRMTIGLWQARLVKYLMYACVVSYLAVFFTVTFGCFPTYKNWQVTPDPGLKCTFRMQNFLVTVVLNVLTDAAILCIPLPLLWQLQVPLKKKIVVGLLICSGFFVIAAAIIRVVLTLGANPSGTNINRWGVRETIVGIIAVNIPILRPLFRKTFWSTGQIASSGQGKSTTGGRTHTQTYPTGLGPYEMASSVNEGSMGRKDRGSFGGSEEFIIDKGDSNNLKHTANDVVVQTTYHVRSEEVASENGNAWKNQGATSKATAYRGGDAV</sequence>
<feature type="transmembrane region" description="Helical" evidence="7">
    <location>
        <begin position="182"/>
        <end position="203"/>
    </location>
</feature>
<evidence type="ECO:0000313" key="9">
    <source>
        <dbReference type="EMBL" id="ETS87596.1"/>
    </source>
</evidence>
<dbReference type="eggNOG" id="ENOG502SH4E">
    <property type="taxonomic scope" value="Eukaryota"/>
</dbReference>
<dbReference type="PANTHER" id="PTHR33048">
    <property type="entry name" value="PTH11-LIKE INTEGRAL MEMBRANE PROTEIN (AFU_ORTHOLOGUE AFUA_5G11245)"/>
    <property type="match status" value="1"/>
</dbReference>